<feature type="non-terminal residue" evidence="1">
    <location>
        <position position="1"/>
    </location>
</feature>
<proteinExistence type="predicted"/>
<sequence length="56" mass="6439">ASIKIQLPGWIINGEKCILREELNIIAFGIIDCFHGFAFTQFDDVVCKHCRWIIDS</sequence>
<dbReference type="EMBL" id="HACA01001313">
    <property type="protein sequence ID" value="CDW18674.1"/>
    <property type="molecule type" value="Transcribed_RNA"/>
</dbReference>
<evidence type="ECO:0000313" key="1">
    <source>
        <dbReference type="EMBL" id="CDW18674.1"/>
    </source>
</evidence>
<reference evidence="1" key="1">
    <citation type="submission" date="2014-05" db="EMBL/GenBank/DDBJ databases">
        <authorList>
            <person name="Chronopoulou M."/>
        </authorList>
    </citation>
    <scope>NUCLEOTIDE SEQUENCE</scope>
    <source>
        <tissue evidence="1">Whole organism</tissue>
    </source>
</reference>
<protein>
    <submittedName>
        <fullName evidence="1">Uncharacterized protein</fullName>
    </submittedName>
</protein>
<accession>A0A0K2SY37</accession>
<dbReference type="AlphaFoldDB" id="A0A0K2SY37"/>
<organism evidence="1">
    <name type="scientific">Lepeophtheirus salmonis</name>
    <name type="common">Salmon louse</name>
    <name type="synonym">Caligus salmonis</name>
    <dbReference type="NCBI Taxonomy" id="72036"/>
    <lineage>
        <taxon>Eukaryota</taxon>
        <taxon>Metazoa</taxon>
        <taxon>Ecdysozoa</taxon>
        <taxon>Arthropoda</taxon>
        <taxon>Crustacea</taxon>
        <taxon>Multicrustacea</taxon>
        <taxon>Hexanauplia</taxon>
        <taxon>Copepoda</taxon>
        <taxon>Siphonostomatoida</taxon>
        <taxon>Caligidae</taxon>
        <taxon>Lepeophtheirus</taxon>
    </lineage>
</organism>
<name>A0A0K2SY37_LEPSM</name>